<reference evidence="4" key="1">
    <citation type="submission" date="2021-01" db="EMBL/GenBank/DDBJ databases">
        <title>Modified the classification status of verrucomicrobia.</title>
        <authorList>
            <person name="Feng X."/>
        </authorList>
    </citation>
    <scope>NUCLEOTIDE SEQUENCE</scope>
    <source>
        <strain evidence="4">KCTC 22201</strain>
    </source>
</reference>
<feature type="chain" id="PRO_5037551282" evidence="2">
    <location>
        <begin position="22"/>
        <end position="167"/>
    </location>
</feature>
<proteinExistence type="predicted"/>
<dbReference type="Pfam" id="PF02018">
    <property type="entry name" value="CBM_4_9"/>
    <property type="match status" value="1"/>
</dbReference>
<dbReference type="SUPFAM" id="SSF49785">
    <property type="entry name" value="Galactose-binding domain-like"/>
    <property type="match status" value="1"/>
</dbReference>
<keyword evidence="1" id="KW-0378">Hydrolase</keyword>
<evidence type="ECO:0000313" key="5">
    <source>
        <dbReference type="Proteomes" id="UP000658278"/>
    </source>
</evidence>
<protein>
    <submittedName>
        <fullName evidence="4">Carbohydrate binding domain-containing protein</fullName>
    </submittedName>
</protein>
<evidence type="ECO:0000259" key="3">
    <source>
        <dbReference type="Pfam" id="PF02018"/>
    </source>
</evidence>
<comment type="caution">
    <text evidence="4">The sequence shown here is derived from an EMBL/GenBank/DDBJ whole genome shotgun (WGS) entry which is preliminary data.</text>
</comment>
<dbReference type="InterPro" id="IPR003305">
    <property type="entry name" value="CenC_carb-bd"/>
</dbReference>
<gene>
    <name evidence="4" type="ORF">JIN81_01505</name>
</gene>
<organism evidence="4 5">
    <name type="scientific">Haloferula rosea</name>
    <dbReference type="NCBI Taxonomy" id="490093"/>
    <lineage>
        <taxon>Bacteria</taxon>
        <taxon>Pseudomonadati</taxon>
        <taxon>Verrucomicrobiota</taxon>
        <taxon>Verrucomicrobiia</taxon>
        <taxon>Verrucomicrobiales</taxon>
        <taxon>Verrucomicrobiaceae</taxon>
        <taxon>Haloferula</taxon>
    </lineage>
</organism>
<dbReference type="InterPro" id="IPR008979">
    <property type="entry name" value="Galactose-bd-like_sf"/>
</dbReference>
<feature type="signal peptide" evidence="2">
    <location>
        <begin position="1"/>
        <end position="21"/>
    </location>
</feature>
<dbReference type="EMBL" id="JAENII010000001">
    <property type="protein sequence ID" value="MBK1825680.1"/>
    <property type="molecule type" value="Genomic_DNA"/>
</dbReference>
<dbReference type="RefSeq" id="WP_200275573.1">
    <property type="nucleotide sequence ID" value="NZ_JAENII010000001.1"/>
</dbReference>
<dbReference type="AlphaFoldDB" id="A0A934VEM4"/>
<dbReference type="Proteomes" id="UP000658278">
    <property type="component" value="Unassembled WGS sequence"/>
</dbReference>
<dbReference type="Gene3D" id="2.60.120.260">
    <property type="entry name" value="Galactose-binding domain-like"/>
    <property type="match status" value="1"/>
</dbReference>
<keyword evidence="2" id="KW-0732">Signal</keyword>
<evidence type="ECO:0000313" key="4">
    <source>
        <dbReference type="EMBL" id="MBK1825680.1"/>
    </source>
</evidence>
<evidence type="ECO:0000256" key="2">
    <source>
        <dbReference type="SAM" id="SignalP"/>
    </source>
</evidence>
<evidence type="ECO:0000256" key="1">
    <source>
        <dbReference type="ARBA" id="ARBA00022801"/>
    </source>
</evidence>
<name>A0A934VEM4_9BACT</name>
<feature type="domain" description="CBM-cenC" evidence="3">
    <location>
        <begin position="25"/>
        <end position="138"/>
    </location>
</feature>
<keyword evidence="5" id="KW-1185">Reference proteome</keyword>
<dbReference type="GO" id="GO:0016798">
    <property type="term" value="F:hydrolase activity, acting on glycosyl bonds"/>
    <property type="evidence" value="ECO:0007669"/>
    <property type="project" value="InterPro"/>
</dbReference>
<accession>A0A934VEM4</accession>
<sequence>MMKKLLQSCALLGLCAGFATAAEPLIKNGSFEKPLNPWKVFSINDTPATDKAVADGVLTLTAADASDSPGNRQLMQEVKLEVGKTYSLSFDVKGSVEKGEKFPVVVTTGPGKYAYFNRIPLTAEWATKKLRITPKATDGTKPMALKFLFGEFKGEISIRKVSLDLVE</sequence>